<dbReference type="Proteomes" id="UP000789901">
    <property type="component" value="Unassembled WGS sequence"/>
</dbReference>
<protein>
    <submittedName>
        <fullName evidence="2">43777_t:CDS:1</fullName>
    </submittedName>
</protein>
<keyword evidence="3" id="KW-1185">Reference proteome</keyword>
<feature type="non-terminal residue" evidence="2">
    <location>
        <position position="56"/>
    </location>
</feature>
<name>A0ABN7VGZ9_GIGMA</name>
<evidence type="ECO:0000313" key="3">
    <source>
        <dbReference type="Proteomes" id="UP000789901"/>
    </source>
</evidence>
<evidence type="ECO:0000256" key="1">
    <source>
        <dbReference type="SAM" id="Coils"/>
    </source>
</evidence>
<proteinExistence type="predicted"/>
<gene>
    <name evidence="2" type="ORF">GMARGA_LOCUS18064</name>
</gene>
<comment type="caution">
    <text evidence="2">The sequence shown here is derived from an EMBL/GenBank/DDBJ whole genome shotgun (WGS) entry which is preliminary data.</text>
</comment>
<evidence type="ECO:0000313" key="2">
    <source>
        <dbReference type="EMBL" id="CAG8766491.1"/>
    </source>
</evidence>
<keyword evidence="1" id="KW-0175">Coiled coil</keyword>
<sequence length="56" mass="6880">MMNNLTITYFKYKNKTLKINLEEAQEKIEHLKEINNIIKDTNKILRERIEIQKKFN</sequence>
<organism evidence="2 3">
    <name type="scientific">Gigaspora margarita</name>
    <dbReference type="NCBI Taxonomy" id="4874"/>
    <lineage>
        <taxon>Eukaryota</taxon>
        <taxon>Fungi</taxon>
        <taxon>Fungi incertae sedis</taxon>
        <taxon>Mucoromycota</taxon>
        <taxon>Glomeromycotina</taxon>
        <taxon>Glomeromycetes</taxon>
        <taxon>Diversisporales</taxon>
        <taxon>Gigasporaceae</taxon>
        <taxon>Gigaspora</taxon>
    </lineage>
</organism>
<reference evidence="2 3" key="1">
    <citation type="submission" date="2021-06" db="EMBL/GenBank/DDBJ databases">
        <authorList>
            <person name="Kallberg Y."/>
            <person name="Tangrot J."/>
            <person name="Rosling A."/>
        </authorList>
    </citation>
    <scope>NUCLEOTIDE SEQUENCE [LARGE SCALE GENOMIC DNA]</scope>
    <source>
        <strain evidence="2 3">120-4 pot B 10/14</strain>
    </source>
</reference>
<feature type="coiled-coil region" evidence="1">
    <location>
        <begin position="14"/>
        <end position="41"/>
    </location>
</feature>
<dbReference type="EMBL" id="CAJVQB010014118">
    <property type="protein sequence ID" value="CAG8766491.1"/>
    <property type="molecule type" value="Genomic_DNA"/>
</dbReference>
<accession>A0ABN7VGZ9</accession>